<dbReference type="RefSeq" id="WP_132004726.1">
    <property type="nucleotide sequence ID" value="NZ_SMFK01000004.1"/>
</dbReference>
<comment type="caution">
    <text evidence="1">The sequence shown here is derived from an EMBL/GenBank/DDBJ whole genome shotgun (WGS) entry which is preliminary data.</text>
</comment>
<gene>
    <name evidence="1" type="ORF">E0F76_09490</name>
</gene>
<dbReference type="OrthoDB" id="121633at2"/>
<dbReference type="Gene3D" id="3.30.160.100">
    <property type="entry name" value="Ribosome hibernation promotion factor-like"/>
    <property type="match status" value="1"/>
</dbReference>
<dbReference type="Pfam" id="PF02482">
    <property type="entry name" value="Ribosomal_S30AE"/>
    <property type="match status" value="1"/>
</dbReference>
<dbReference type="InterPro" id="IPR036567">
    <property type="entry name" value="RHF-like"/>
</dbReference>
<proteinExistence type="predicted"/>
<keyword evidence="2" id="KW-1185">Reference proteome</keyword>
<name>A0A4R5CEV2_9FLAO</name>
<protein>
    <submittedName>
        <fullName evidence="1">HPF/RaiA family ribosome-associated protein</fullName>
    </submittedName>
</protein>
<dbReference type="SUPFAM" id="SSF69754">
    <property type="entry name" value="Ribosome binding protein Y (YfiA homologue)"/>
    <property type="match status" value="1"/>
</dbReference>
<dbReference type="InterPro" id="IPR003489">
    <property type="entry name" value="RHF/RaiA"/>
</dbReference>
<evidence type="ECO:0000313" key="1">
    <source>
        <dbReference type="EMBL" id="TDD97519.1"/>
    </source>
</evidence>
<reference evidence="1 2" key="1">
    <citation type="submission" date="2019-03" db="EMBL/GenBank/DDBJ databases">
        <title>Flavobacterium AR-3-4 sp. nov. isolated from arctic soil.</title>
        <authorList>
            <person name="Chaudhary D.K."/>
        </authorList>
    </citation>
    <scope>NUCLEOTIDE SEQUENCE [LARGE SCALE GENOMIC DNA]</scope>
    <source>
        <strain evidence="1 2">AR-3-4</strain>
    </source>
</reference>
<accession>A0A4R5CEV2</accession>
<dbReference type="EMBL" id="SMFK01000004">
    <property type="protein sequence ID" value="TDD97519.1"/>
    <property type="molecule type" value="Genomic_DNA"/>
</dbReference>
<sequence length="104" mass="11897">MKIQFNTDKTISGEERNQEFFTSQITEELSRYQSHITRIEVHLSDENGKKEGMNDILCLLEARLEGRKPIAVSNQSDRIELALSGALDKLKTTLESILGRIKNY</sequence>
<dbReference type="Proteomes" id="UP000295479">
    <property type="component" value="Unassembled WGS sequence"/>
</dbReference>
<dbReference type="AlphaFoldDB" id="A0A4R5CEV2"/>
<organism evidence="1 2">
    <name type="scientific">Flavobacterium cellulosilyticum</name>
    <dbReference type="NCBI Taxonomy" id="2541731"/>
    <lineage>
        <taxon>Bacteria</taxon>
        <taxon>Pseudomonadati</taxon>
        <taxon>Bacteroidota</taxon>
        <taxon>Flavobacteriia</taxon>
        <taxon>Flavobacteriales</taxon>
        <taxon>Flavobacteriaceae</taxon>
        <taxon>Flavobacterium</taxon>
    </lineage>
</organism>
<evidence type="ECO:0000313" key="2">
    <source>
        <dbReference type="Proteomes" id="UP000295479"/>
    </source>
</evidence>